<dbReference type="PROSITE" id="PS50890">
    <property type="entry name" value="PUA"/>
    <property type="match status" value="1"/>
</dbReference>
<organism evidence="3 7">
    <name type="scientific">Didymodactylos carnosus</name>
    <dbReference type="NCBI Taxonomy" id="1234261"/>
    <lineage>
        <taxon>Eukaryota</taxon>
        <taxon>Metazoa</taxon>
        <taxon>Spiralia</taxon>
        <taxon>Gnathifera</taxon>
        <taxon>Rotifera</taxon>
        <taxon>Eurotatoria</taxon>
        <taxon>Bdelloidea</taxon>
        <taxon>Philodinida</taxon>
        <taxon>Philodinidae</taxon>
        <taxon>Didymodactylos</taxon>
    </lineage>
</organism>
<dbReference type="InterPro" id="IPR036877">
    <property type="entry name" value="SUI1_dom_sf"/>
</dbReference>
<dbReference type="Pfam" id="PF01253">
    <property type="entry name" value="SUI1"/>
    <property type="match status" value="1"/>
</dbReference>
<proteinExistence type="predicted"/>
<feature type="domain" description="SUI1" evidence="2">
    <location>
        <begin position="527"/>
        <end position="593"/>
    </location>
</feature>
<evidence type="ECO:0000313" key="4">
    <source>
        <dbReference type="EMBL" id="CAF0752334.1"/>
    </source>
</evidence>
<evidence type="ECO:0000256" key="1">
    <source>
        <dbReference type="ARBA" id="ARBA00022490"/>
    </source>
</evidence>
<evidence type="ECO:0000313" key="3">
    <source>
        <dbReference type="EMBL" id="CAF0740401.1"/>
    </source>
</evidence>
<dbReference type="InterPro" id="IPR039757">
    <property type="entry name" value="EIF2D"/>
</dbReference>
<dbReference type="SUPFAM" id="SSF47592">
    <property type="entry name" value="SWIB/MDM2 domain"/>
    <property type="match status" value="1"/>
</dbReference>
<keyword evidence="7" id="KW-1185">Reference proteome</keyword>
<gene>
    <name evidence="3" type="ORF">GPM918_LOCUS230</name>
    <name evidence="4" type="ORF">OVA965_LOCUS2086</name>
    <name evidence="5" type="ORF">SRO942_LOCUS231</name>
    <name evidence="6" type="ORF">TMI583_LOCUS2086</name>
</gene>
<dbReference type="PROSITE" id="PS50296">
    <property type="entry name" value="SUI1"/>
    <property type="match status" value="1"/>
</dbReference>
<dbReference type="InterPro" id="IPR041366">
    <property type="entry name" value="Pre-PUA"/>
</dbReference>
<sequence>MIISDRGPAVIMYRYCIVIMFRKDFKSKSHTQVKSSERKKLRTTLQHVYPSLDENALNSIIPSKEDFTSIKLMLSNGDDIYVYSKNKIPLFFIDKDEYLYPTVYLLWEYPNMIQLKFHTHKEVFLKLLNGAELMLPGLILPPTITPFTFRHVKKGQLCSICLDDNVYPIGIGQMTMDGDDMYMSGMKGKGIVILHIYQDYLWQTGTKTEPPYEKQIEQLFISEDTQRHQSKQTTTEENSVDDQVQQEENDNLISQACATINIDDKEQLENDTVTLEKTNVIDLESNNQIPESMDEILDTIFCYICQRKSKTFELPILVSTFFTIMQDCVNGLDLDLKSSSYKKFSKFLEYQQEINDIIHLEETKKGVLSITSFNISNNEHLERFRTPIWLKSYIKQSNEIEKQKQPISTYTFPVVNELWRSNSHVNDLLNTKQIRTYRADEVRQLIRQYVLEHDLVVDKQVKCDSTICKLFKKLKAENDLVSWNELNGTALNTMAQCYELIFPYREQPIRMNGQIPSIEIQVIDHNKKKQTIIKNLDVYDFDLNEFCKRIRQGANVSAVVDDSIEAKRKYNGRLILAQGNQKLFIVKQLKENYKVPNKFISET</sequence>
<reference evidence="3" key="1">
    <citation type="submission" date="2021-02" db="EMBL/GenBank/DDBJ databases">
        <authorList>
            <person name="Nowell W R."/>
        </authorList>
    </citation>
    <scope>NUCLEOTIDE SEQUENCE</scope>
</reference>
<dbReference type="Pfam" id="PF26292">
    <property type="entry name" value="PUA_elF2D"/>
    <property type="match status" value="1"/>
</dbReference>
<dbReference type="GO" id="GO:0001731">
    <property type="term" value="P:formation of translation preinitiation complex"/>
    <property type="evidence" value="ECO:0007669"/>
    <property type="project" value="InterPro"/>
</dbReference>
<evidence type="ECO:0000313" key="5">
    <source>
        <dbReference type="EMBL" id="CAF3518649.1"/>
    </source>
</evidence>
<dbReference type="Proteomes" id="UP000677228">
    <property type="component" value="Unassembled WGS sequence"/>
</dbReference>
<dbReference type="InterPro" id="IPR015947">
    <property type="entry name" value="PUA-like_sf"/>
</dbReference>
<dbReference type="InterPro" id="IPR001950">
    <property type="entry name" value="SUI1"/>
</dbReference>
<dbReference type="OrthoDB" id="199771at2759"/>
<keyword evidence="1" id="KW-0963">Cytoplasm</keyword>
<accession>A0A813NP39</accession>
<dbReference type="PANTHER" id="PTHR12217:SF4">
    <property type="entry name" value="EUKARYOTIC TRANSLATION INITIATION FACTOR 2D"/>
    <property type="match status" value="1"/>
</dbReference>
<dbReference type="FunFam" id="3.10.400.20:FF:000002">
    <property type="entry name" value="Eukaryotic translation initiation factor 2D"/>
    <property type="match status" value="1"/>
</dbReference>
<dbReference type="InterPro" id="IPR048248">
    <property type="entry name" value="PUA_eIF2d-like"/>
</dbReference>
<name>A0A813NP39_9BILA</name>
<dbReference type="Pfam" id="PF17832">
    <property type="entry name" value="Pre-PUA"/>
    <property type="match status" value="1"/>
</dbReference>
<dbReference type="Pfam" id="PF25304">
    <property type="entry name" value="WHD_eIF2D"/>
    <property type="match status" value="1"/>
</dbReference>
<dbReference type="EMBL" id="CAJOBC010000015">
    <property type="protein sequence ID" value="CAF3518649.1"/>
    <property type="molecule type" value="Genomic_DNA"/>
</dbReference>
<evidence type="ECO:0000313" key="7">
    <source>
        <dbReference type="Proteomes" id="UP000663829"/>
    </source>
</evidence>
<dbReference type="EMBL" id="CAJNOK010000427">
    <property type="protein sequence ID" value="CAF0752334.1"/>
    <property type="molecule type" value="Genomic_DNA"/>
</dbReference>
<dbReference type="Proteomes" id="UP000681722">
    <property type="component" value="Unassembled WGS sequence"/>
</dbReference>
<dbReference type="GO" id="GO:0003743">
    <property type="term" value="F:translation initiation factor activity"/>
    <property type="evidence" value="ECO:0007669"/>
    <property type="project" value="InterPro"/>
</dbReference>
<evidence type="ECO:0000259" key="2">
    <source>
        <dbReference type="PROSITE" id="PS50296"/>
    </source>
</evidence>
<dbReference type="EMBL" id="CAJNOQ010000015">
    <property type="protein sequence ID" value="CAF0740401.1"/>
    <property type="molecule type" value="Genomic_DNA"/>
</dbReference>
<dbReference type="AlphaFoldDB" id="A0A813NP39"/>
<dbReference type="SUPFAM" id="SSF55159">
    <property type="entry name" value="eIF1-like"/>
    <property type="match status" value="1"/>
</dbReference>
<dbReference type="EMBL" id="CAJOBA010000427">
    <property type="protein sequence ID" value="CAF3531198.1"/>
    <property type="molecule type" value="Genomic_DNA"/>
</dbReference>
<dbReference type="Proteomes" id="UP000663829">
    <property type="component" value="Unassembled WGS sequence"/>
</dbReference>
<dbReference type="InterPro" id="IPR057429">
    <property type="entry name" value="WH_eIF2D"/>
</dbReference>
<dbReference type="Gene3D" id="3.10.400.20">
    <property type="match status" value="1"/>
</dbReference>
<dbReference type="Proteomes" id="UP000682733">
    <property type="component" value="Unassembled WGS sequence"/>
</dbReference>
<dbReference type="InterPro" id="IPR048247">
    <property type="entry name" value="eIF2D_N"/>
</dbReference>
<evidence type="ECO:0000313" key="6">
    <source>
        <dbReference type="EMBL" id="CAF3531198.1"/>
    </source>
</evidence>
<protein>
    <recommendedName>
        <fullName evidence="2">SUI1 domain-containing protein</fullName>
    </recommendedName>
</protein>
<dbReference type="InterPro" id="IPR036885">
    <property type="entry name" value="SWIB_MDM2_dom_sf"/>
</dbReference>
<dbReference type="PANTHER" id="PTHR12217">
    <property type="entry name" value="EUKARYOTIC TRANSLATION INITIATION FACTOR 2D"/>
    <property type="match status" value="1"/>
</dbReference>
<dbReference type="CDD" id="cd21156">
    <property type="entry name" value="PUA_eIF2d-like"/>
    <property type="match status" value="1"/>
</dbReference>
<dbReference type="CDD" id="cd11610">
    <property type="entry name" value="eIF2D_N"/>
    <property type="match status" value="1"/>
</dbReference>
<comment type="caution">
    <text evidence="3">The sequence shown here is derived from an EMBL/GenBank/DDBJ whole genome shotgun (WGS) entry which is preliminary data.</text>
</comment>
<dbReference type="SUPFAM" id="SSF88697">
    <property type="entry name" value="PUA domain-like"/>
    <property type="match status" value="1"/>
</dbReference>